<protein>
    <submittedName>
        <fullName evidence="1">Uncharacterized protein</fullName>
    </submittedName>
</protein>
<keyword evidence="2" id="KW-1185">Reference proteome</keyword>
<proteinExistence type="predicted"/>
<sequence>MNAERCHSPSSANPICFHRRDGKALAEGNAASEAGRQHQAAVSFPYSEYARSRQRSGRHVIASNLEPGVERLRRPACLSAQERA</sequence>
<reference evidence="1" key="1">
    <citation type="submission" date="2009-01" db="EMBL/GenBank/DDBJ databases">
        <title>Complete sequence of chromosome 3 of Burkholderia sp. 383.</title>
        <authorList>
            <consortium name="US DOE Joint Genome Institute"/>
            <person name="Copeland A."/>
            <person name="Lucas S."/>
            <person name="Lapidus A."/>
            <person name="Barry K."/>
            <person name="Detter J.C."/>
            <person name="Glavina T."/>
            <person name="Hammon N."/>
            <person name="Israni S."/>
            <person name="Pitluck S."/>
            <person name="Chain P."/>
            <person name="Malfatti S."/>
            <person name="Shin M."/>
            <person name="Vergez L."/>
            <person name="Schmutz J."/>
            <person name="Larimer F."/>
            <person name="Land M."/>
            <person name="Kyrpides N."/>
            <person name="Lykidis A."/>
            <person name="Richardson P."/>
        </authorList>
    </citation>
    <scope>NUCLEOTIDE SEQUENCE</scope>
    <source>
        <strain evidence="1">383</strain>
    </source>
</reference>
<dbReference type="HOGENOM" id="CLU_2521216_0_0_4"/>
<evidence type="ECO:0000313" key="2">
    <source>
        <dbReference type="Proteomes" id="UP000002705"/>
    </source>
</evidence>
<name>Q39N29_BURL3</name>
<dbReference type="AlphaFoldDB" id="Q39N29"/>
<accession>Q39N29</accession>
<dbReference type="KEGG" id="bur:Bcep18194_C7093"/>
<organism evidence="1 2">
    <name type="scientific">Burkholderia lata (strain ATCC 17760 / DSM 23089 / LMG 22485 / NCIMB 9086 / R18194 / 383)</name>
    <dbReference type="NCBI Taxonomy" id="482957"/>
    <lineage>
        <taxon>Bacteria</taxon>
        <taxon>Pseudomonadati</taxon>
        <taxon>Pseudomonadota</taxon>
        <taxon>Betaproteobacteria</taxon>
        <taxon>Burkholderiales</taxon>
        <taxon>Burkholderiaceae</taxon>
        <taxon>Burkholderia</taxon>
        <taxon>Burkholderia cepacia complex</taxon>
    </lineage>
</organism>
<gene>
    <name evidence="1" type="ordered locus">Bcep18194_C7093</name>
</gene>
<evidence type="ECO:0000313" key="1">
    <source>
        <dbReference type="EMBL" id="ABB06137.1"/>
    </source>
</evidence>
<dbReference type="Proteomes" id="UP000002705">
    <property type="component" value="Chromosome 3"/>
</dbReference>
<dbReference type="EMBL" id="CP000150">
    <property type="protein sequence ID" value="ABB06137.1"/>
    <property type="molecule type" value="Genomic_DNA"/>
</dbReference>